<keyword evidence="14" id="KW-1185">Reference proteome</keyword>
<dbReference type="InterPro" id="IPR011011">
    <property type="entry name" value="Znf_FYVE_PHD"/>
</dbReference>
<dbReference type="SUPFAM" id="SSF52540">
    <property type="entry name" value="P-loop containing nucleoside triphosphate hydrolases"/>
    <property type="match status" value="2"/>
</dbReference>
<evidence type="ECO:0000256" key="4">
    <source>
        <dbReference type="ARBA" id="ARBA00022741"/>
    </source>
</evidence>
<dbReference type="Gene3D" id="3.30.40.10">
    <property type="entry name" value="Zinc/RING finger domain, C3HC4 (zinc finger)"/>
    <property type="match status" value="1"/>
</dbReference>
<dbReference type="InterPro" id="IPR013083">
    <property type="entry name" value="Znf_RING/FYVE/PHD"/>
</dbReference>
<sequence length="1581" mass="178328">MDPVEAAETMRTGSSHESPTGQQLRHTRASKTPNFDHTDNPTSQLASEAIHQVSQQKGQSIWRSSSTEMSMDGRAPSEQILEDGSILVSRNAPAPAKFEIVLPGPPIDKDSYQEISPDVVNQIMSVIKDANGEDWFEVAYIDGRHEMVKMNNLLDIENGSRALSEFSNGHLNTSRKRRRSAYRLDSSESSPLPNAKRIDLEGDDLEDDSFMVKPHQTSIKRYMTPAPRSYSQVSISDQDLDARSSRRSSRARTTVRRSIGVGSLADTDDELSQSHQRRQPRRAAPKGASISYVDAFMSSGDENDDDFLIVRSNITPSSERKQRRGRGRGRRSTTPNDQSTSTMSSSPELSDEPAEDSRRSKRATRNRQSMREISRMDLESFYIGDEEPPQTPKVMSIKENFKPIPRETLFAQRHMQVCDSCNSAARNDRGLLVYCQGCSLSYHRMCLGPRRTRDHMATKIGEDDFVLQCKFCIGRYYEKDKLAPRMEQCQSCHIAGKSCAAFSKRKTPKQEEKLREQNNGVDPITPVDPALVNATENALFRCTKCRRAWHTNHLPPLNADSSDIPEDLWKEYALNWKCTACLTYTAKIDTIVAWRLVSDAEPHNSEETSAKQQLSETEGAPPKAQIAHKFHDYVEDEKQYLIKWDHKSYAHVTWMPGAWVYSVAQPTSRKAFIKRSYQQELYKKNTETAVPDEFLIVDIIFNVKYHSWAPRANNYEEDLERLDAVSKIYFKPQGLGYSDSVWDTPPDKENSDAYHSFVIAYQQYLSGKYFVHEPLKQMQQRVANFKASPFEDVILSAQPKSMKGKLMEYQLNGVNWMLRRYHNAQNAILADEMGLGKTVQVITLLTTLIQQGPRVWPFLVVVPNSTCPNWRREIKQWSPNLRVVTYYGGKDAQSMAYEYELFPSGSTSEMRAHIVVMSYESAQDEETRKSFRRIQWAGLVVDEGQRLKNDKNILYTALRSMRFPFRLLLTGTPLQNNTRELFNLLQFIDPNFSAEELDEKFKDLNAEKIHELHKLINPYFYRRTKAGVLKFLPAMSQIIVPVSMTVLQEKLCKSIMAKNPQLIQAIFRKTFVGKQERGSLNNILMQLRRCLCHPFLYSDAIEERTENAALSHRNLVEASGKLILLEGLLPRLKEQGHRVLIFSQFLGQLDIIEDFLSGLGMESTRLDGSVSSLERQKRIDRYNQPNSPLFAFLLTTGAGGVGINLATADTVIILDPDFNPKRDLQALSRAHRIGQKNKVLCLQFMVKDSVEEKIMQMSKKKMALDHALIERMGASAEDGNDLESVLKHGAEALFKEDSNREVIRYDSEAIEKLLDRSFTKADQEANPESEFTYGKVWSNESGGTVKDSLGDNCDGGAVTSQVWEKILAQREAEALQELEVKKEILGRGGRARRAVDYRADKNTGPTKDSENPDADPDFHYDSGDGHSHDSDDEAVGKSEDSSDDKAIPDPSLKLKPNPSLKLKPDPSLKLKDTPPLYQPSVFLSTKRIALSAESQAVTVFSSGNAPTPNNEQPKTGLEGIVENPAAVPGIPGKYIMAPQPMNGVLPPYNSSGLSGYQQEVIAQISPTAVESCRQGSQLQPL</sequence>
<dbReference type="Gene3D" id="3.40.50.10810">
    <property type="entry name" value="Tandem AAA-ATPase domain"/>
    <property type="match status" value="1"/>
</dbReference>
<dbReference type="InterPro" id="IPR056616">
    <property type="entry name" value="Chromo_MIT1"/>
</dbReference>
<evidence type="ECO:0000256" key="8">
    <source>
        <dbReference type="ARBA" id="ARBA00022840"/>
    </source>
</evidence>
<evidence type="ECO:0000313" key="13">
    <source>
        <dbReference type="EMBL" id="PHH56057.1"/>
    </source>
</evidence>
<dbReference type="OrthoDB" id="5857104at2759"/>
<feature type="domain" description="Helicase C-terminal" evidence="12">
    <location>
        <begin position="1124"/>
        <end position="1276"/>
    </location>
</feature>
<dbReference type="SMART" id="SM00490">
    <property type="entry name" value="HELICc"/>
    <property type="match status" value="1"/>
</dbReference>
<dbReference type="PANTHER" id="PTHR45623:SF17">
    <property type="entry name" value="CHROMODOMAIN-HELICASE-DNA-BINDING PROTEIN 3-RELATED"/>
    <property type="match status" value="1"/>
</dbReference>
<dbReference type="InterPro" id="IPR000330">
    <property type="entry name" value="SNF2_N"/>
</dbReference>
<dbReference type="Pfam" id="PF00176">
    <property type="entry name" value="SNF2-rel_dom"/>
    <property type="match status" value="1"/>
</dbReference>
<feature type="region of interest" description="Disordered" evidence="10">
    <location>
        <begin position="506"/>
        <end position="527"/>
    </location>
</feature>
<evidence type="ECO:0000256" key="1">
    <source>
        <dbReference type="ARBA" id="ARBA00004123"/>
    </source>
</evidence>
<keyword evidence="6" id="KW-0378">Hydrolase</keyword>
<dbReference type="GO" id="GO:0003677">
    <property type="term" value="F:DNA binding"/>
    <property type="evidence" value="ECO:0007669"/>
    <property type="project" value="TreeGrafter"/>
</dbReference>
<dbReference type="InterPro" id="IPR027417">
    <property type="entry name" value="P-loop_NTPase"/>
</dbReference>
<dbReference type="SMART" id="SM00249">
    <property type="entry name" value="PHD"/>
    <property type="match status" value="2"/>
</dbReference>
<reference evidence="13 14" key="2">
    <citation type="journal article" date="2013" name="IMA Fungus">
        <title>IMA Genome-F 1: Ceratocystis fimbriata: Draft nuclear genome sequence for the plant pathogen, Ceratocystis fimbriata.</title>
        <authorList>
            <person name="Wilken P.M."/>
            <person name="Steenkamp E.T."/>
            <person name="Wingfield M.J."/>
            <person name="de Beer Z.W."/>
            <person name="Wingfield B.D."/>
        </authorList>
    </citation>
    <scope>NUCLEOTIDE SEQUENCE [LARGE SCALE GENOMIC DNA]</scope>
    <source>
        <strain evidence="13 14">CBS 114723</strain>
    </source>
</reference>
<feature type="region of interest" description="Disordered" evidence="10">
    <location>
        <begin position="1"/>
        <end position="43"/>
    </location>
</feature>
<keyword evidence="3" id="KW-0479">Metal-binding</keyword>
<dbReference type="InterPro" id="IPR055565">
    <property type="entry name" value="DUF7141"/>
</dbReference>
<dbReference type="PROSITE" id="PS51192">
    <property type="entry name" value="HELICASE_ATP_BIND_1"/>
    <property type="match status" value="1"/>
</dbReference>
<dbReference type="InterPro" id="IPR014001">
    <property type="entry name" value="Helicase_ATP-bd"/>
</dbReference>
<dbReference type="SMART" id="SM00487">
    <property type="entry name" value="DEXDc"/>
    <property type="match status" value="1"/>
</dbReference>
<organism evidence="13 14">
    <name type="scientific">Ceratocystis fimbriata CBS 114723</name>
    <dbReference type="NCBI Taxonomy" id="1035309"/>
    <lineage>
        <taxon>Eukaryota</taxon>
        <taxon>Fungi</taxon>
        <taxon>Dikarya</taxon>
        <taxon>Ascomycota</taxon>
        <taxon>Pezizomycotina</taxon>
        <taxon>Sordariomycetes</taxon>
        <taxon>Hypocreomycetidae</taxon>
        <taxon>Microascales</taxon>
        <taxon>Ceratocystidaceae</taxon>
        <taxon>Ceratocystis</taxon>
    </lineage>
</organism>
<dbReference type="CDD" id="cd18793">
    <property type="entry name" value="SF2_C_SNF"/>
    <property type="match status" value="1"/>
</dbReference>
<feature type="compositionally biased region" description="Basic residues" evidence="10">
    <location>
        <begin position="275"/>
        <end position="284"/>
    </location>
</feature>
<comment type="subunit">
    <text evidence="2">Component of the NuA4 histone acetyltransferase complex.</text>
</comment>
<dbReference type="InterPro" id="IPR001650">
    <property type="entry name" value="Helicase_C-like"/>
</dbReference>
<feature type="compositionally biased region" description="Basic and acidic residues" evidence="10">
    <location>
        <begin position="1462"/>
        <end position="1472"/>
    </location>
</feature>
<name>A0A2C5XIX5_9PEZI</name>
<dbReference type="GO" id="GO:0005634">
    <property type="term" value="C:nucleus"/>
    <property type="evidence" value="ECO:0007669"/>
    <property type="project" value="UniProtKB-SubCell"/>
</dbReference>
<feature type="domain" description="Helicase ATP-binding" evidence="11">
    <location>
        <begin position="818"/>
        <end position="991"/>
    </location>
</feature>
<dbReference type="GO" id="GO:0008270">
    <property type="term" value="F:zinc ion binding"/>
    <property type="evidence" value="ECO:0007669"/>
    <property type="project" value="UniProtKB-KW"/>
</dbReference>
<dbReference type="GO" id="GO:0003682">
    <property type="term" value="F:chromatin binding"/>
    <property type="evidence" value="ECO:0007669"/>
    <property type="project" value="TreeGrafter"/>
</dbReference>
<evidence type="ECO:0000256" key="3">
    <source>
        <dbReference type="ARBA" id="ARBA00022723"/>
    </source>
</evidence>
<reference evidence="13 14" key="1">
    <citation type="journal article" date="2013" name="Fungal Biol.">
        <title>Analysis of microsatellite markers in the genome of the plant pathogen Ceratocystis fimbriata.</title>
        <authorList>
            <person name="Simpson M.C."/>
            <person name="Wilken P.M."/>
            <person name="Coetzee M.P."/>
            <person name="Wingfield M.J."/>
            <person name="Wingfield B.D."/>
        </authorList>
    </citation>
    <scope>NUCLEOTIDE SEQUENCE [LARGE SCALE GENOMIC DNA]</scope>
    <source>
        <strain evidence="13 14">CBS 114723</strain>
    </source>
</reference>
<feature type="compositionally biased region" description="Basic residues" evidence="10">
    <location>
        <begin position="321"/>
        <end position="331"/>
    </location>
</feature>
<dbReference type="InterPro" id="IPR001965">
    <property type="entry name" value="Znf_PHD"/>
</dbReference>
<accession>A0A2C5XIX5</accession>
<feature type="region of interest" description="Disordered" evidence="10">
    <location>
        <begin position="1389"/>
        <end position="1475"/>
    </location>
</feature>
<dbReference type="PANTHER" id="PTHR45623">
    <property type="entry name" value="CHROMODOMAIN-HELICASE-DNA-BINDING PROTEIN 3-RELATED-RELATED"/>
    <property type="match status" value="1"/>
</dbReference>
<feature type="region of interest" description="Disordered" evidence="10">
    <location>
        <begin position="224"/>
        <end position="287"/>
    </location>
</feature>
<evidence type="ECO:0000256" key="9">
    <source>
        <dbReference type="ARBA" id="ARBA00023242"/>
    </source>
</evidence>
<dbReference type="SUPFAM" id="SSF54160">
    <property type="entry name" value="Chromo domain-like"/>
    <property type="match status" value="1"/>
</dbReference>
<evidence type="ECO:0000256" key="7">
    <source>
        <dbReference type="ARBA" id="ARBA00022833"/>
    </source>
</evidence>
<feature type="compositionally biased region" description="Basic and acidic residues" evidence="10">
    <location>
        <begin position="369"/>
        <end position="378"/>
    </location>
</feature>
<feature type="compositionally biased region" description="Polar residues" evidence="10">
    <location>
        <begin position="11"/>
        <end position="33"/>
    </location>
</feature>
<dbReference type="Pfam" id="PF23614">
    <property type="entry name" value="DUF7141"/>
    <property type="match status" value="1"/>
</dbReference>
<dbReference type="Gene3D" id="3.40.50.300">
    <property type="entry name" value="P-loop containing nucleotide triphosphate hydrolases"/>
    <property type="match status" value="1"/>
</dbReference>
<evidence type="ECO:0000259" key="11">
    <source>
        <dbReference type="PROSITE" id="PS51192"/>
    </source>
</evidence>
<dbReference type="GO" id="GO:0042393">
    <property type="term" value="F:histone binding"/>
    <property type="evidence" value="ECO:0007669"/>
    <property type="project" value="TreeGrafter"/>
</dbReference>
<dbReference type="SUPFAM" id="SSF57903">
    <property type="entry name" value="FYVE/PHD zinc finger"/>
    <property type="match status" value="1"/>
</dbReference>
<dbReference type="GO" id="GO:0140658">
    <property type="term" value="F:ATP-dependent chromatin remodeler activity"/>
    <property type="evidence" value="ECO:0007669"/>
    <property type="project" value="TreeGrafter"/>
</dbReference>
<dbReference type="InterPro" id="IPR049730">
    <property type="entry name" value="SNF2/RAD54-like_C"/>
</dbReference>
<dbReference type="Gene3D" id="2.40.50.40">
    <property type="match status" value="1"/>
</dbReference>
<keyword evidence="4" id="KW-0547">Nucleotide-binding</keyword>
<evidence type="ECO:0000256" key="10">
    <source>
        <dbReference type="SAM" id="MobiDB-lite"/>
    </source>
</evidence>
<evidence type="ECO:0000256" key="2">
    <source>
        <dbReference type="ARBA" id="ARBA00011353"/>
    </source>
</evidence>
<comment type="subcellular location">
    <subcellularLocation>
        <location evidence="1">Nucleus</location>
    </subcellularLocation>
</comment>
<dbReference type="Proteomes" id="UP000222788">
    <property type="component" value="Unassembled WGS sequence"/>
</dbReference>
<evidence type="ECO:0000256" key="6">
    <source>
        <dbReference type="ARBA" id="ARBA00022801"/>
    </source>
</evidence>
<dbReference type="CDD" id="cd15489">
    <property type="entry name" value="PHD_SF"/>
    <property type="match status" value="1"/>
</dbReference>
<dbReference type="Pfam" id="PF23615">
    <property type="entry name" value="Chromo_MIT1"/>
    <property type="match status" value="1"/>
</dbReference>
<keyword evidence="7" id="KW-0862">Zinc</keyword>
<evidence type="ECO:0000259" key="12">
    <source>
        <dbReference type="PROSITE" id="PS51194"/>
    </source>
</evidence>
<keyword evidence="9" id="KW-0539">Nucleus</keyword>
<dbReference type="GO" id="GO:0016887">
    <property type="term" value="F:ATP hydrolysis activity"/>
    <property type="evidence" value="ECO:0007669"/>
    <property type="project" value="TreeGrafter"/>
</dbReference>
<dbReference type="InterPro" id="IPR038718">
    <property type="entry name" value="SNF2-like_sf"/>
</dbReference>
<feature type="region of interest" description="Disordered" evidence="10">
    <location>
        <begin position="166"/>
        <end position="208"/>
    </location>
</feature>
<gene>
    <name evidence="13" type="primary">mit1</name>
    <name evidence="13" type="ORF">CFIMG_001636RAa</name>
</gene>
<protein>
    <submittedName>
        <fullName evidence="13">Chromatin remodeling factor mit1</fullName>
    </submittedName>
</protein>
<comment type="caution">
    <text evidence="13">The sequence shown here is derived from an EMBL/GenBank/DDBJ whole genome shotgun (WGS) entry which is preliminary data.</text>
</comment>
<keyword evidence="5" id="KW-0863">Zinc-finger</keyword>
<dbReference type="STRING" id="1035309.A0A2C5XIX5"/>
<dbReference type="Pfam" id="PF00271">
    <property type="entry name" value="Helicase_C"/>
    <property type="match status" value="1"/>
</dbReference>
<evidence type="ECO:0000313" key="14">
    <source>
        <dbReference type="Proteomes" id="UP000222788"/>
    </source>
</evidence>
<feature type="region of interest" description="Disordered" evidence="10">
    <location>
        <begin position="603"/>
        <end position="622"/>
    </location>
</feature>
<dbReference type="InterPro" id="IPR016197">
    <property type="entry name" value="Chromo-like_dom_sf"/>
</dbReference>
<feature type="compositionally biased region" description="Basic and acidic residues" evidence="10">
    <location>
        <begin position="1416"/>
        <end position="1447"/>
    </location>
</feature>
<dbReference type="GO" id="GO:0005524">
    <property type="term" value="F:ATP binding"/>
    <property type="evidence" value="ECO:0007669"/>
    <property type="project" value="UniProtKB-KW"/>
</dbReference>
<keyword evidence="8" id="KW-0067">ATP-binding</keyword>
<feature type="region of interest" description="Disordered" evidence="10">
    <location>
        <begin position="309"/>
        <end position="393"/>
    </location>
</feature>
<dbReference type="InterPro" id="IPR041684">
    <property type="entry name" value="Znf-PHD-like"/>
</dbReference>
<dbReference type="CDD" id="cd17919">
    <property type="entry name" value="DEXHc_Snf"/>
    <property type="match status" value="1"/>
</dbReference>
<proteinExistence type="predicted"/>
<feature type="compositionally biased region" description="Low complexity" evidence="10">
    <location>
        <begin position="1448"/>
        <end position="1461"/>
    </location>
</feature>
<feature type="non-terminal residue" evidence="13">
    <location>
        <position position="1581"/>
    </location>
</feature>
<dbReference type="Pfam" id="PF15446">
    <property type="entry name" value="zf-PHD-like"/>
    <property type="match status" value="1"/>
</dbReference>
<dbReference type="PROSITE" id="PS51194">
    <property type="entry name" value="HELICASE_CTER"/>
    <property type="match status" value="1"/>
</dbReference>
<evidence type="ECO:0000256" key="5">
    <source>
        <dbReference type="ARBA" id="ARBA00022771"/>
    </source>
</evidence>
<dbReference type="GO" id="GO:0000785">
    <property type="term" value="C:chromatin"/>
    <property type="evidence" value="ECO:0007669"/>
    <property type="project" value="TreeGrafter"/>
</dbReference>
<dbReference type="EMBL" id="APWK03000004">
    <property type="protein sequence ID" value="PHH56057.1"/>
    <property type="molecule type" value="Genomic_DNA"/>
</dbReference>
<feature type="compositionally biased region" description="Basic residues" evidence="10">
    <location>
        <begin position="245"/>
        <end position="255"/>
    </location>
</feature>